<accession>A0A1E7YZS5</accession>
<proteinExistence type="predicted"/>
<keyword evidence="1" id="KW-0812">Transmembrane</keyword>
<evidence type="ECO:0000256" key="1">
    <source>
        <dbReference type="SAM" id="Phobius"/>
    </source>
</evidence>
<protein>
    <recommendedName>
        <fullName evidence="4">Transmembrane protein</fullName>
    </recommendedName>
</protein>
<dbReference type="EMBL" id="LZYH01000298">
    <property type="protein sequence ID" value="OFC62019.1"/>
    <property type="molecule type" value="Genomic_DNA"/>
</dbReference>
<sequence length="167" mass="19339">MTRKRWQEWKIAVWFFWRYLWRSVVFAVLTVTVAQTFVHPTTIVGVRIEALVVSILILLYEISLWLGKAILRDVRCGNALCRVEVETPWHRYRILVALSLWWGFAWRQGVGFFFLDMLSSDRISVLELILTLTVSGIVGMWWLVFHPFGRTKILISGGSVGVPETAV</sequence>
<feature type="transmembrane region" description="Helical" evidence="1">
    <location>
        <begin position="92"/>
        <end position="114"/>
    </location>
</feature>
<organism evidence="2 3">
    <name type="scientific">Acidithiobacillus caldus</name>
    <dbReference type="NCBI Taxonomy" id="33059"/>
    <lineage>
        <taxon>Bacteria</taxon>
        <taxon>Pseudomonadati</taxon>
        <taxon>Pseudomonadota</taxon>
        <taxon>Acidithiobacillia</taxon>
        <taxon>Acidithiobacillales</taxon>
        <taxon>Acidithiobacillaceae</taxon>
        <taxon>Acidithiobacillus</taxon>
    </lineage>
</organism>
<evidence type="ECO:0000313" key="2">
    <source>
        <dbReference type="EMBL" id="OFC62019.1"/>
    </source>
</evidence>
<keyword evidence="1" id="KW-1133">Transmembrane helix</keyword>
<gene>
    <name evidence="2" type="ORF">BAE30_03180</name>
</gene>
<reference evidence="2 3" key="1">
    <citation type="submission" date="2016-06" db="EMBL/GenBank/DDBJ databases">
        <title>Gene turnover analysis identifies the evolutionary adaptation of the extremophile Acidithiobacillus caldus.</title>
        <authorList>
            <person name="Zhang X."/>
        </authorList>
    </citation>
    <scope>NUCLEOTIDE SEQUENCE [LARGE SCALE GENOMIC DNA]</scope>
    <source>
        <strain evidence="2 3">S1</strain>
    </source>
</reference>
<keyword evidence="1" id="KW-0472">Membrane</keyword>
<feature type="transmembrane region" description="Helical" evidence="1">
    <location>
        <begin position="50"/>
        <end position="71"/>
    </location>
</feature>
<dbReference type="AlphaFoldDB" id="A0A1E7YZS5"/>
<name>A0A1E7YZS5_9PROT</name>
<evidence type="ECO:0008006" key="4">
    <source>
        <dbReference type="Google" id="ProtNLM"/>
    </source>
</evidence>
<feature type="transmembrane region" description="Helical" evidence="1">
    <location>
        <begin position="20"/>
        <end position="38"/>
    </location>
</feature>
<dbReference type="Proteomes" id="UP000175707">
    <property type="component" value="Unassembled WGS sequence"/>
</dbReference>
<comment type="caution">
    <text evidence="2">The sequence shown here is derived from an EMBL/GenBank/DDBJ whole genome shotgun (WGS) entry which is preliminary data.</text>
</comment>
<evidence type="ECO:0000313" key="3">
    <source>
        <dbReference type="Proteomes" id="UP000175707"/>
    </source>
</evidence>
<feature type="transmembrane region" description="Helical" evidence="1">
    <location>
        <begin position="126"/>
        <end position="145"/>
    </location>
</feature>